<accession>A0AAU8CNI1</accession>
<dbReference type="RefSeq" id="WP_353644243.1">
    <property type="nucleotide sequence ID" value="NZ_CP159253.1"/>
</dbReference>
<gene>
    <name evidence="1" type="ORF">ABVK50_23750</name>
</gene>
<evidence type="ECO:0000313" key="1">
    <source>
        <dbReference type="EMBL" id="XCG48223.1"/>
    </source>
</evidence>
<name>A0AAU8CNI1_9HYPH</name>
<protein>
    <submittedName>
        <fullName evidence="1">Uncharacterized protein</fullName>
    </submittedName>
</protein>
<dbReference type="AlphaFoldDB" id="A0AAU8CNI1"/>
<sequence>MNDERPTPPTTDKRVVNAQATVRKLKRLGVETRGLPSGIVRQRQKLREICKLHGVEPEYEV</sequence>
<dbReference type="EMBL" id="CP159253">
    <property type="protein sequence ID" value="XCG48223.1"/>
    <property type="molecule type" value="Genomic_DNA"/>
</dbReference>
<proteinExistence type="predicted"/>
<reference evidence="1" key="1">
    <citation type="submission" date="2024-06" db="EMBL/GenBank/DDBJ databases">
        <title>Mesorhizobium karijinii sp. nov., a symbiont of the iconic Swainsona formosa from arid Australia.</title>
        <authorList>
            <person name="Hill Y.J."/>
            <person name="Watkin E.L.J."/>
            <person name="O'Hara G.W."/>
            <person name="Terpolilli J."/>
            <person name="Tye M.L."/>
            <person name="Kohlmeier M.G."/>
        </authorList>
    </citation>
    <scope>NUCLEOTIDE SEQUENCE</scope>
    <source>
        <strain evidence="1">WSM2240</strain>
    </source>
</reference>
<organism evidence="1">
    <name type="scientific">Mesorhizobium sp. WSM2240</name>
    <dbReference type="NCBI Taxonomy" id="3228851"/>
    <lineage>
        <taxon>Bacteria</taxon>
        <taxon>Pseudomonadati</taxon>
        <taxon>Pseudomonadota</taxon>
        <taxon>Alphaproteobacteria</taxon>
        <taxon>Hyphomicrobiales</taxon>
        <taxon>Phyllobacteriaceae</taxon>
        <taxon>Mesorhizobium</taxon>
    </lineage>
</organism>